<evidence type="ECO:0000256" key="4">
    <source>
        <dbReference type="ARBA" id="ARBA00023065"/>
    </source>
</evidence>
<protein>
    <recommendedName>
        <fullName evidence="5">V-type proton ATPase subunit C</fullName>
    </recommendedName>
</protein>
<dbReference type="SUPFAM" id="SSF118203">
    <property type="entry name" value="Vacuolar ATP synthase subunit C"/>
    <property type="match status" value="1"/>
</dbReference>
<dbReference type="GO" id="GO:0046961">
    <property type="term" value="F:proton-transporting ATPase activity, rotational mechanism"/>
    <property type="evidence" value="ECO:0007669"/>
    <property type="project" value="InterPro"/>
</dbReference>
<comment type="similarity">
    <text evidence="1 5">Belongs to the V-ATPase C subunit family.</text>
</comment>
<dbReference type="EMBL" id="CAJOBR010033647">
    <property type="protein sequence ID" value="CAF5004050.1"/>
    <property type="molecule type" value="Genomic_DNA"/>
</dbReference>
<comment type="subunit">
    <text evidence="5">V-ATPase is a heteromultimeric enzyme made up of two complexes: the ATP-hydrolytic V1 complex and the proton translocation V0 complex. The V1 complex consists of three catalytic AB heterodimers that form a heterohexamer, three peripheral stalks each consisting of EG heterodimers, one central rotor including subunits D and F, and the regulatory subunits C and H. The proton translocation complex V0 consists of the proton transport subunit a, a ring of proteolipid subunits c9c'', rotary subunit d, subunits e and f, and two accessory subunits.</text>
</comment>
<dbReference type="Gene3D" id="1.20.1460.10">
    <property type="entry name" value="subunit c (vma5p) of the yeast v-atpase, domain 2"/>
    <property type="match status" value="1"/>
</dbReference>
<comment type="function">
    <text evidence="5">Subunit of the V1 complex of vacuolar(H+)-ATPase (V-ATPase), a multisubunit enzyme composed of a peripheral complex (V1) that hydrolyzes ATP and a membrane integral complex (V0) that translocates protons. V-ATPase is responsible for acidifying and maintaining the pH of intracellular compartments and in some cell types, is targeted to the plasma membrane, where it is responsible for acidifying the extracellular environment. Subunit C is necessary for the assembly of the catalytic sector of the enzyme and is likely to have a specific function in its catalytic activity.</text>
</comment>
<dbReference type="Pfam" id="PF03223">
    <property type="entry name" value="V-ATPase_C"/>
    <property type="match status" value="1"/>
</dbReference>
<dbReference type="GO" id="GO:0005765">
    <property type="term" value="C:lysosomal membrane"/>
    <property type="evidence" value="ECO:0007669"/>
    <property type="project" value="TreeGrafter"/>
</dbReference>
<feature type="non-terminal residue" evidence="6">
    <location>
        <position position="1"/>
    </location>
</feature>
<evidence type="ECO:0000313" key="7">
    <source>
        <dbReference type="Proteomes" id="UP000663848"/>
    </source>
</evidence>
<sequence length="95" mass="11269">FTFDEKAFTNERDKIRELETERQKLYANLVRWLKINFGEIFSASMHIKVLRVFVESVLRLQINAKQFSTTTQKLFVFDKHLLSIINLHKRVNGGL</sequence>
<dbReference type="InterPro" id="IPR036132">
    <property type="entry name" value="Vac_ATP_synth_c_sf"/>
</dbReference>
<dbReference type="GO" id="GO:0000221">
    <property type="term" value="C:vacuolar proton-transporting V-type ATPase, V1 domain"/>
    <property type="evidence" value="ECO:0007669"/>
    <property type="project" value="TreeGrafter"/>
</dbReference>
<proteinExistence type="inferred from homology"/>
<dbReference type="PANTHER" id="PTHR10137:SF0">
    <property type="entry name" value="V-TYPE PROTON ATPASE SUBUNIT C"/>
    <property type="match status" value="1"/>
</dbReference>
<name>A0A822ASI7_9BILA</name>
<dbReference type="AlphaFoldDB" id="A0A822ASI7"/>
<reference evidence="6" key="1">
    <citation type="submission" date="2021-02" db="EMBL/GenBank/DDBJ databases">
        <authorList>
            <person name="Nowell W R."/>
        </authorList>
    </citation>
    <scope>NUCLEOTIDE SEQUENCE</scope>
</reference>
<evidence type="ECO:0000256" key="5">
    <source>
        <dbReference type="RuleBase" id="RU364010"/>
    </source>
</evidence>
<evidence type="ECO:0000256" key="2">
    <source>
        <dbReference type="ARBA" id="ARBA00022448"/>
    </source>
</evidence>
<gene>
    <name evidence="6" type="ORF">QYT958_LOCUS38432</name>
</gene>
<accession>A0A822ASI7</accession>
<comment type="caution">
    <text evidence="6">The sequence shown here is derived from an EMBL/GenBank/DDBJ whole genome shotgun (WGS) entry which is preliminary data.</text>
</comment>
<dbReference type="PANTHER" id="PTHR10137">
    <property type="entry name" value="V-TYPE PROTON ATPASE SUBUNIT C"/>
    <property type="match status" value="1"/>
</dbReference>
<dbReference type="InterPro" id="IPR004907">
    <property type="entry name" value="ATPase_V1-cplx_csu"/>
</dbReference>
<evidence type="ECO:0000313" key="6">
    <source>
        <dbReference type="EMBL" id="CAF5004050.1"/>
    </source>
</evidence>
<keyword evidence="3 5" id="KW-0375">Hydrogen ion transport</keyword>
<keyword evidence="4 5" id="KW-0406">Ion transport</keyword>
<organism evidence="6 7">
    <name type="scientific">Rotaria socialis</name>
    <dbReference type="NCBI Taxonomy" id="392032"/>
    <lineage>
        <taxon>Eukaryota</taxon>
        <taxon>Metazoa</taxon>
        <taxon>Spiralia</taxon>
        <taxon>Gnathifera</taxon>
        <taxon>Rotifera</taxon>
        <taxon>Eurotatoria</taxon>
        <taxon>Bdelloidea</taxon>
        <taxon>Philodinida</taxon>
        <taxon>Philodinidae</taxon>
        <taxon>Rotaria</taxon>
    </lineage>
</organism>
<dbReference type="Proteomes" id="UP000663848">
    <property type="component" value="Unassembled WGS sequence"/>
</dbReference>
<evidence type="ECO:0000256" key="1">
    <source>
        <dbReference type="ARBA" id="ARBA00006138"/>
    </source>
</evidence>
<evidence type="ECO:0000256" key="3">
    <source>
        <dbReference type="ARBA" id="ARBA00022781"/>
    </source>
</evidence>
<keyword evidence="2 5" id="KW-0813">Transport</keyword>